<organism evidence="2 3">
    <name type="scientific">Rhodovulum sulfidophilum</name>
    <name type="common">Rhodobacter sulfidophilus</name>
    <dbReference type="NCBI Taxonomy" id="35806"/>
    <lineage>
        <taxon>Bacteria</taxon>
        <taxon>Pseudomonadati</taxon>
        <taxon>Pseudomonadota</taxon>
        <taxon>Alphaproteobacteria</taxon>
        <taxon>Rhodobacterales</taxon>
        <taxon>Paracoccaceae</taxon>
        <taxon>Rhodovulum</taxon>
    </lineage>
</organism>
<proteinExistence type="predicted"/>
<dbReference type="CDD" id="cd08946">
    <property type="entry name" value="SDR_e"/>
    <property type="match status" value="1"/>
</dbReference>
<dbReference type="SUPFAM" id="SSF51735">
    <property type="entry name" value="NAD(P)-binding Rossmann-fold domains"/>
    <property type="match status" value="1"/>
</dbReference>
<gene>
    <name evidence="2" type="ORF">DI556_18135</name>
</gene>
<evidence type="ECO:0000259" key="1">
    <source>
        <dbReference type="Pfam" id="PF01370"/>
    </source>
</evidence>
<dbReference type="Pfam" id="PF01370">
    <property type="entry name" value="Epimerase"/>
    <property type="match status" value="1"/>
</dbReference>
<dbReference type="Proteomes" id="UP000249185">
    <property type="component" value="Unassembled WGS sequence"/>
</dbReference>
<protein>
    <submittedName>
        <fullName evidence="2">NAD-dependent dehydratase</fullName>
    </submittedName>
</protein>
<dbReference type="PANTHER" id="PTHR43245:SF55">
    <property type="entry name" value="NAD(P)-BINDING DOMAIN-CONTAINING PROTEIN"/>
    <property type="match status" value="1"/>
</dbReference>
<dbReference type="InterPro" id="IPR001509">
    <property type="entry name" value="Epimerase_deHydtase"/>
</dbReference>
<evidence type="ECO:0000313" key="2">
    <source>
        <dbReference type="EMBL" id="PZQ47138.1"/>
    </source>
</evidence>
<comment type="caution">
    <text evidence="2">The sequence shown here is derived from an EMBL/GenBank/DDBJ whole genome shotgun (WGS) entry which is preliminary data.</text>
</comment>
<accession>A0A2W5N3C5</accession>
<dbReference type="Gene3D" id="3.40.50.720">
    <property type="entry name" value="NAD(P)-binding Rossmann-like Domain"/>
    <property type="match status" value="1"/>
</dbReference>
<feature type="domain" description="NAD-dependent epimerase/dehydratase" evidence="1">
    <location>
        <begin position="3"/>
        <end position="219"/>
    </location>
</feature>
<reference evidence="2 3" key="1">
    <citation type="submission" date="2017-08" db="EMBL/GenBank/DDBJ databases">
        <title>Infants hospitalized years apart are colonized by the same room-sourced microbial strains.</title>
        <authorList>
            <person name="Brooks B."/>
            <person name="Olm M.R."/>
            <person name="Firek B.A."/>
            <person name="Baker R."/>
            <person name="Thomas B.C."/>
            <person name="Morowitz M.J."/>
            <person name="Banfield J.F."/>
        </authorList>
    </citation>
    <scope>NUCLEOTIDE SEQUENCE [LARGE SCALE GENOMIC DNA]</scope>
    <source>
        <strain evidence="2">S2_005_002_R2_34</strain>
    </source>
</reference>
<sequence length="284" mass="30206">MRVLITGASGYVGRFLAPALADAGHEVVALGRNVVPGTIPLRWRLGDPVTLPEAGALVHAAFDHVPGLYRGGEGDDPEGFWRRNVEGTRRLFEAALARGVTRVVFLSSRAAYGDARPGATLHEEDAVATGSLYGRAKHAAERMLDGFADQGMRPVSLRATGVYGLPPGAAEHKWSWLFRDYLAGRPVAPRVATEVHGADLAAAVTLLLATPETERLYNVSDIVLDRRDLLARVAVLAGGAYAPPDRADTSALAVMATDRLRGLGWRPGGLARLEAELPGLIAAR</sequence>
<dbReference type="InterPro" id="IPR050177">
    <property type="entry name" value="Lipid_A_modif_metabolic_enz"/>
</dbReference>
<dbReference type="EMBL" id="QFPW01000018">
    <property type="protein sequence ID" value="PZQ47138.1"/>
    <property type="molecule type" value="Genomic_DNA"/>
</dbReference>
<dbReference type="InterPro" id="IPR036291">
    <property type="entry name" value="NAD(P)-bd_dom_sf"/>
</dbReference>
<dbReference type="AlphaFoldDB" id="A0A2W5N3C5"/>
<evidence type="ECO:0000313" key="3">
    <source>
        <dbReference type="Proteomes" id="UP000249185"/>
    </source>
</evidence>
<dbReference type="PANTHER" id="PTHR43245">
    <property type="entry name" value="BIFUNCTIONAL POLYMYXIN RESISTANCE PROTEIN ARNA"/>
    <property type="match status" value="1"/>
</dbReference>
<name>A0A2W5N3C5_RHOSU</name>